<evidence type="ECO:0000313" key="2">
    <source>
        <dbReference type="EMBL" id="MBO8478180.1"/>
    </source>
</evidence>
<gene>
    <name evidence="2" type="ORF">IAB80_04775</name>
</gene>
<dbReference type="Pfam" id="PF12728">
    <property type="entry name" value="HTH_17"/>
    <property type="match status" value="1"/>
</dbReference>
<dbReference type="InterPro" id="IPR041657">
    <property type="entry name" value="HTH_17"/>
</dbReference>
<evidence type="ECO:0000259" key="1">
    <source>
        <dbReference type="Pfam" id="PF12728"/>
    </source>
</evidence>
<accession>A0A9D9ITW7</accession>
<dbReference type="Proteomes" id="UP000823771">
    <property type="component" value="Unassembled WGS sequence"/>
</dbReference>
<dbReference type="InterPro" id="IPR009061">
    <property type="entry name" value="DNA-bd_dom_put_sf"/>
</dbReference>
<sequence length="109" mass="11866">MTQDLISLAEQYPGLTVQIKLDDLLKAGRTLTGEILDYIAAHGAQAPVPAAQQDELLTCEEACRKLSVSNTTLWRMAQSGLLTPVKVGVQNRYRLSDIAELISKKGGRV</sequence>
<reference evidence="2" key="1">
    <citation type="submission" date="2020-10" db="EMBL/GenBank/DDBJ databases">
        <authorList>
            <person name="Gilroy R."/>
        </authorList>
    </citation>
    <scope>NUCLEOTIDE SEQUENCE</scope>
    <source>
        <strain evidence="2">2478</strain>
    </source>
</reference>
<dbReference type="EMBL" id="JADILZ010000041">
    <property type="protein sequence ID" value="MBO8478180.1"/>
    <property type="molecule type" value="Genomic_DNA"/>
</dbReference>
<comment type="caution">
    <text evidence="2">The sequence shown here is derived from an EMBL/GenBank/DDBJ whole genome shotgun (WGS) entry which is preliminary data.</text>
</comment>
<name>A0A9D9ITW7_9BACT</name>
<dbReference type="SUPFAM" id="SSF46955">
    <property type="entry name" value="Putative DNA-binding domain"/>
    <property type="match status" value="1"/>
</dbReference>
<evidence type="ECO:0000313" key="3">
    <source>
        <dbReference type="Proteomes" id="UP000823771"/>
    </source>
</evidence>
<protein>
    <submittedName>
        <fullName evidence="2">Helix-turn-helix domain-containing protein</fullName>
    </submittedName>
</protein>
<organism evidence="2 3">
    <name type="scientific">Candidatus Cryptobacteroides excrementipullorum</name>
    <dbReference type="NCBI Taxonomy" id="2840761"/>
    <lineage>
        <taxon>Bacteria</taxon>
        <taxon>Pseudomonadati</taxon>
        <taxon>Bacteroidota</taxon>
        <taxon>Bacteroidia</taxon>
        <taxon>Bacteroidales</taxon>
        <taxon>Candidatus Cryptobacteroides</taxon>
    </lineage>
</organism>
<proteinExistence type="predicted"/>
<feature type="domain" description="Helix-turn-helix" evidence="1">
    <location>
        <begin position="56"/>
        <end position="105"/>
    </location>
</feature>
<dbReference type="AlphaFoldDB" id="A0A9D9ITW7"/>
<reference evidence="2" key="2">
    <citation type="journal article" date="2021" name="PeerJ">
        <title>Extensive microbial diversity within the chicken gut microbiome revealed by metagenomics and culture.</title>
        <authorList>
            <person name="Gilroy R."/>
            <person name="Ravi A."/>
            <person name="Getino M."/>
            <person name="Pursley I."/>
            <person name="Horton D.L."/>
            <person name="Alikhan N.F."/>
            <person name="Baker D."/>
            <person name="Gharbi K."/>
            <person name="Hall N."/>
            <person name="Watson M."/>
            <person name="Adriaenssens E.M."/>
            <person name="Foster-Nyarko E."/>
            <person name="Jarju S."/>
            <person name="Secka A."/>
            <person name="Antonio M."/>
            <person name="Oren A."/>
            <person name="Chaudhuri R.R."/>
            <person name="La Ragione R."/>
            <person name="Hildebrand F."/>
            <person name="Pallen M.J."/>
        </authorList>
    </citation>
    <scope>NUCLEOTIDE SEQUENCE</scope>
    <source>
        <strain evidence="2">2478</strain>
    </source>
</reference>